<keyword evidence="3" id="KW-1185">Reference proteome</keyword>
<protein>
    <recommendedName>
        <fullName evidence="4">Lipoprotein</fullName>
    </recommendedName>
</protein>
<feature type="chain" id="PRO_5047261408" description="Lipoprotein" evidence="1">
    <location>
        <begin position="25"/>
        <end position="181"/>
    </location>
</feature>
<accession>A0ABV1DAR3</accession>
<dbReference type="RefSeq" id="WP_008719885.1">
    <property type="nucleotide sequence ID" value="NZ_JBBMFM010000107.1"/>
</dbReference>
<evidence type="ECO:0000313" key="2">
    <source>
        <dbReference type="EMBL" id="MEQ2427466.1"/>
    </source>
</evidence>
<feature type="signal peptide" evidence="1">
    <location>
        <begin position="1"/>
        <end position="24"/>
    </location>
</feature>
<organism evidence="2 3">
    <name type="scientific">Enterocloster hominis</name>
    <name type="common">ex Hitch et al. 2024</name>
    <dbReference type="NCBI Taxonomy" id="1917870"/>
    <lineage>
        <taxon>Bacteria</taxon>
        <taxon>Bacillati</taxon>
        <taxon>Bacillota</taxon>
        <taxon>Clostridia</taxon>
        <taxon>Lachnospirales</taxon>
        <taxon>Lachnospiraceae</taxon>
        <taxon>Enterocloster</taxon>
    </lineage>
</organism>
<gene>
    <name evidence="2" type="ORF">WMQ36_21085</name>
</gene>
<reference evidence="2 3" key="1">
    <citation type="submission" date="2024-03" db="EMBL/GenBank/DDBJ databases">
        <title>Human intestinal bacterial collection.</title>
        <authorList>
            <person name="Pauvert C."/>
            <person name="Hitch T.C.A."/>
            <person name="Clavel T."/>
        </authorList>
    </citation>
    <scope>NUCLEOTIDE SEQUENCE [LARGE SCALE GENOMIC DNA]</scope>
    <source>
        <strain evidence="2 3">CLA-SR-H021</strain>
    </source>
</reference>
<evidence type="ECO:0000313" key="3">
    <source>
        <dbReference type="Proteomes" id="UP001454086"/>
    </source>
</evidence>
<dbReference type="Proteomes" id="UP001454086">
    <property type="component" value="Unassembled WGS sequence"/>
</dbReference>
<sequence>MKKIGKLSLILAALVALLCGCTQSNIVSPTGGTVAGDGVPDVEVDKNISIDWPEVREDLRDSFLDPYGEFADYVLDMDVRYDGGSGLLTVLLPVTHKTTGEVAVVYAETVLKAVGSSIATQNFYYEAPDEEEADKTYYGSYFDEHDVCVQVFFYDEEGKTDTYLVNDTMKAGEQRALTAQN</sequence>
<proteinExistence type="predicted"/>
<dbReference type="EMBL" id="JBBMFM010000107">
    <property type="protein sequence ID" value="MEQ2427466.1"/>
    <property type="molecule type" value="Genomic_DNA"/>
</dbReference>
<name>A0ABV1DAR3_9FIRM</name>
<evidence type="ECO:0008006" key="4">
    <source>
        <dbReference type="Google" id="ProtNLM"/>
    </source>
</evidence>
<comment type="caution">
    <text evidence="2">The sequence shown here is derived from an EMBL/GenBank/DDBJ whole genome shotgun (WGS) entry which is preliminary data.</text>
</comment>
<keyword evidence="1" id="KW-0732">Signal</keyword>
<evidence type="ECO:0000256" key="1">
    <source>
        <dbReference type="SAM" id="SignalP"/>
    </source>
</evidence>
<dbReference type="PROSITE" id="PS51257">
    <property type="entry name" value="PROKAR_LIPOPROTEIN"/>
    <property type="match status" value="1"/>
</dbReference>